<sequence>MWRPSNILCIHSFEDSNQDAVQRAIALANNLQAKLTVATFIPLSSGKLAAFFQGDPDQLMIDEREQALQAIVEPLKGSLDIQCSVISGTTYQEVIQHVLANDYDLLLKTAGDEATKSKLFGGYDMGLLRQCPCPVWLLKPNVKPEYKSIVAAIDVKDDYPEHEQATRRELNLKVLQTAYSLALAESADLHVVSVWSAEHEGAMRSSGFLKRPDDEVDSYVEGIKNNYQKNYDSLLDEAKALVGPGVETYLEPQIQLIKGEPRQLIPDYANDVNADLVVMGTVARTGIPGFIMGNTAENILSGLSQSVLAIKPTGFTSPVTA</sequence>
<dbReference type="Pfam" id="PF00582">
    <property type="entry name" value="Usp"/>
    <property type="match status" value="2"/>
</dbReference>
<keyword evidence="3" id="KW-0963">Cytoplasm</keyword>
<protein>
    <recommendedName>
        <fullName evidence="5">UspA domain-containing protein</fullName>
    </recommendedName>
</protein>
<dbReference type="GO" id="GO:0005737">
    <property type="term" value="C:cytoplasm"/>
    <property type="evidence" value="ECO:0007669"/>
    <property type="project" value="UniProtKB-SubCell"/>
</dbReference>
<dbReference type="CDD" id="cd00293">
    <property type="entry name" value="USP-like"/>
    <property type="match status" value="1"/>
</dbReference>
<keyword evidence="7" id="KW-1185">Reference proteome</keyword>
<dbReference type="OrthoDB" id="239260at2"/>
<organism evidence="6 7">
    <name type="scientific">Oceanicoccus sagamiensis</name>
    <dbReference type="NCBI Taxonomy" id="716816"/>
    <lineage>
        <taxon>Bacteria</taxon>
        <taxon>Pseudomonadati</taxon>
        <taxon>Pseudomonadota</taxon>
        <taxon>Gammaproteobacteria</taxon>
        <taxon>Cellvibrionales</taxon>
        <taxon>Spongiibacteraceae</taxon>
        <taxon>Oceanicoccus</taxon>
    </lineage>
</organism>
<feature type="domain" description="UspA" evidence="5">
    <location>
        <begin position="171"/>
        <end position="311"/>
    </location>
</feature>
<dbReference type="SUPFAM" id="SSF52402">
    <property type="entry name" value="Adenine nucleotide alpha hydrolases-like"/>
    <property type="match status" value="2"/>
</dbReference>
<dbReference type="InterPro" id="IPR006016">
    <property type="entry name" value="UspA"/>
</dbReference>
<comment type="function">
    <text evidence="4">Required for resistance to DNA-damaging agents.</text>
</comment>
<dbReference type="AlphaFoldDB" id="A0A1X9NJ08"/>
<comment type="similarity">
    <text evidence="2">Belongs to the universal stress protein A family.</text>
</comment>
<dbReference type="Gene3D" id="3.40.50.12370">
    <property type="match status" value="1"/>
</dbReference>
<name>A0A1X9NJ08_9GAMM</name>
<evidence type="ECO:0000256" key="3">
    <source>
        <dbReference type="ARBA" id="ARBA00022490"/>
    </source>
</evidence>
<dbReference type="PANTHER" id="PTHR47892">
    <property type="entry name" value="UNIVERSAL STRESS PROTEIN E"/>
    <property type="match status" value="1"/>
</dbReference>
<dbReference type="PANTHER" id="PTHR47892:SF1">
    <property type="entry name" value="UNIVERSAL STRESS PROTEIN E"/>
    <property type="match status" value="1"/>
</dbReference>
<evidence type="ECO:0000313" key="6">
    <source>
        <dbReference type="EMBL" id="ARN75825.1"/>
    </source>
</evidence>
<dbReference type="Proteomes" id="UP000193450">
    <property type="component" value="Chromosome"/>
</dbReference>
<dbReference type="EMBL" id="CP019343">
    <property type="protein sequence ID" value="ARN75825.1"/>
    <property type="molecule type" value="Genomic_DNA"/>
</dbReference>
<evidence type="ECO:0000256" key="1">
    <source>
        <dbReference type="ARBA" id="ARBA00004496"/>
    </source>
</evidence>
<evidence type="ECO:0000256" key="4">
    <source>
        <dbReference type="ARBA" id="ARBA00037131"/>
    </source>
</evidence>
<dbReference type="RefSeq" id="WP_085760017.1">
    <property type="nucleotide sequence ID" value="NZ_CP019343.1"/>
</dbReference>
<evidence type="ECO:0000259" key="5">
    <source>
        <dbReference type="Pfam" id="PF00582"/>
    </source>
</evidence>
<gene>
    <name evidence="6" type="ORF">BST96_17970</name>
</gene>
<evidence type="ECO:0000313" key="7">
    <source>
        <dbReference type="Proteomes" id="UP000193450"/>
    </source>
</evidence>
<comment type="subcellular location">
    <subcellularLocation>
        <location evidence="1">Cytoplasm</location>
    </subcellularLocation>
</comment>
<dbReference type="KEGG" id="osg:BST96_17970"/>
<proteinExistence type="inferred from homology"/>
<feature type="domain" description="UspA" evidence="5">
    <location>
        <begin position="6"/>
        <end position="139"/>
    </location>
</feature>
<accession>A0A1X9NJ08</accession>
<evidence type="ECO:0000256" key="2">
    <source>
        <dbReference type="ARBA" id="ARBA00008791"/>
    </source>
</evidence>
<reference evidence="6 7" key="1">
    <citation type="submission" date="2016-11" db="EMBL/GenBank/DDBJ databases">
        <title>Trade-off between light-utilization and light-protection in marine flavobacteria.</title>
        <authorList>
            <person name="Kumagai Y."/>
        </authorList>
    </citation>
    <scope>NUCLEOTIDE SEQUENCE [LARGE SCALE GENOMIC DNA]</scope>
    <source>
        <strain evidence="6 7">NBRC 107125</strain>
    </source>
</reference>
<dbReference type="STRING" id="716816.BST96_17970"/>